<evidence type="ECO:0000313" key="3">
    <source>
        <dbReference type="Proteomes" id="UP000228508"/>
    </source>
</evidence>
<gene>
    <name evidence="2" type="ORF">COV26_00570</name>
</gene>
<evidence type="ECO:0000259" key="1">
    <source>
        <dbReference type="Pfam" id="PF13946"/>
    </source>
</evidence>
<proteinExistence type="predicted"/>
<evidence type="ECO:0000313" key="2">
    <source>
        <dbReference type="EMBL" id="PIR73050.1"/>
    </source>
</evidence>
<dbReference type="InterPro" id="IPR018247">
    <property type="entry name" value="EF_Hand_1_Ca_BS"/>
</dbReference>
<dbReference type="Proteomes" id="UP000228508">
    <property type="component" value="Unassembled WGS sequence"/>
</dbReference>
<dbReference type="InterPro" id="IPR025282">
    <property type="entry name" value="DUF4214"/>
</dbReference>
<feature type="domain" description="DUF4214" evidence="1">
    <location>
        <begin position="567"/>
        <end position="621"/>
    </location>
</feature>
<dbReference type="Pfam" id="PF13946">
    <property type="entry name" value="DUF4214"/>
    <property type="match status" value="1"/>
</dbReference>
<dbReference type="EMBL" id="PFCH01000011">
    <property type="protein sequence ID" value="PIR73050.1"/>
    <property type="molecule type" value="Genomic_DNA"/>
</dbReference>
<dbReference type="PROSITE" id="PS00018">
    <property type="entry name" value="EF_HAND_1"/>
    <property type="match status" value="1"/>
</dbReference>
<reference evidence="3" key="1">
    <citation type="submission" date="2017-09" db="EMBL/GenBank/DDBJ databases">
        <title>Depth-based differentiation of microbial function through sediment-hosted aquifers and enrichment of novel symbionts in the deep terrestrial subsurface.</title>
        <authorList>
            <person name="Probst A.J."/>
            <person name="Ladd B."/>
            <person name="Jarett J.K."/>
            <person name="Geller-Mcgrath D.E."/>
            <person name="Sieber C.M.K."/>
            <person name="Emerson J.B."/>
            <person name="Anantharaman K."/>
            <person name="Thomas B.C."/>
            <person name="Malmstrom R."/>
            <person name="Stieglmeier M."/>
            <person name="Klingl A."/>
            <person name="Woyke T."/>
            <person name="Ryan C.M."/>
            <person name="Banfield J.F."/>
        </authorList>
    </citation>
    <scope>NUCLEOTIDE SEQUENCE [LARGE SCALE GENOMIC DNA]</scope>
</reference>
<name>A0A2H0TLL7_9BACT</name>
<dbReference type="AlphaFoldDB" id="A0A2H0TLL7"/>
<organism evidence="2 3">
    <name type="scientific">Candidatus Nealsonbacteria bacterium CG10_big_fil_rev_8_21_14_0_10_36_23</name>
    <dbReference type="NCBI Taxonomy" id="1974709"/>
    <lineage>
        <taxon>Bacteria</taxon>
        <taxon>Candidatus Nealsoniibacteriota</taxon>
    </lineage>
</organism>
<protein>
    <recommendedName>
        <fullName evidence="1">DUF4214 domain-containing protein</fullName>
    </recommendedName>
</protein>
<accession>A0A2H0TLL7</accession>
<comment type="caution">
    <text evidence="2">The sequence shown here is derived from an EMBL/GenBank/DDBJ whole genome shotgun (WGS) entry which is preliminary data.</text>
</comment>
<sequence>MKKTIYTKALAFFLFFFMLEIVAQIAEATDFPVISVNNLGTSQLGIKNQNFPFGPEITPLTLMQPNGQRLYSITTSWSFLCVSPNSILNSSPSSPLVLSQQSCQLVTKPDVYDSYDPSYSASSVFMRFKDPNTINPITQMTKDWKRTYDGLLSLHLINNQLIGVRHNEHVNHEYSASWTGTGMAYVYPNTVQNVSVDRAYIDAAYQYSWPTGCRSGFNIPHYTENGTQVNAPGVYDQCWDSFQNFVSLVQIDTQSGNWIPEPSFVRPEDDSSIHDQGPIIWPDYNYRGDYDGLGHLNGWRSSGFYLPTSFVDNGYIYTFYKKAKWGGYCTGAARAPISNNGAAGTWQSFSRARGTFDIPTLPTGFTKENIRNFYDTKTGYISDCIVDENDNGASQPQYFNVARIRGSQYFLAVEERSNTVTGIWSMGIRISTDLINWSPLEVLSSCNGPTSGTSVGWGCGQFAYPTFLDSGATTNYEIDPDEFYILGMHATGSSGYELNAMKLSITVPGVQDKSRLLAMQYYKELLGWTVSYNDSGVIWHAQNIRANGCKADVLDFSQAQDYLNRKMTYSNTDFITMLYRAILSRNPEQTGLDWYIDQLLNQGKDRDWVLNQIVDRPEAQAACNQRKLLILSGDLDGDNDVDIFDYNLLVTNFGNPYTIFDYNVLVGNFGSP</sequence>